<dbReference type="GO" id="GO:0007018">
    <property type="term" value="P:microtubule-based movement"/>
    <property type="evidence" value="ECO:0007669"/>
    <property type="project" value="InterPro"/>
</dbReference>
<evidence type="ECO:0000256" key="4">
    <source>
        <dbReference type="SAM" id="MobiDB-lite"/>
    </source>
</evidence>
<dbReference type="OrthoDB" id="642895at2759"/>
<evidence type="ECO:0000313" key="6">
    <source>
        <dbReference type="EMBL" id="PWA81098.1"/>
    </source>
</evidence>
<comment type="similarity">
    <text evidence="1">Belongs to the 14-3-3 family.</text>
</comment>
<dbReference type="SUPFAM" id="SSF52540">
    <property type="entry name" value="P-loop containing nucleoside triphosphate hydrolases"/>
    <property type="match status" value="1"/>
</dbReference>
<dbReference type="Gene3D" id="3.40.850.10">
    <property type="entry name" value="Kinesin motor domain"/>
    <property type="match status" value="1"/>
</dbReference>
<evidence type="ECO:0000313" key="7">
    <source>
        <dbReference type="Proteomes" id="UP000245207"/>
    </source>
</evidence>
<dbReference type="SUPFAM" id="SSF48445">
    <property type="entry name" value="14-3-3 protein"/>
    <property type="match status" value="1"/>
</dbReference>
<feature type="compositionally biased region" description="Basic residues" evidence="4">
    <location>
        <begin position="22"/>
        <end position="31"/>
    </location>
</feature>
<feature type="domain" description="Kinesin motor" evidence="5">
    <location>
        <begin position="191"/>
        <end position="225"/>
    </location>
</feature>
<dbReference type="GO" id="GO:0003777">
    <property type="term" value="F:microtubule motor activity"/>
    <property type="evidence" value="ECO:0007669"/>
    <property type="project" value="InterPro"/>
</dbReference>
<evidence type="ECO:0000259" key="5">
    <source>
        <dbReference type="PROSITE" id="PS50067"/>
    </source>
</evidence>
<name>A0A2U1P5S6_ARTAN</name>
<reference evidence="6 7" key="1">
    <citation type="journal article" date="2018" name="Mol. Plant">
        <title>The genome of Artemisia annua provides insight into the evolution of Asteraceae family and artemisinin biosynthesis.</title>
        <authorList>
            <person name="Shen Q."/>
            <person name="Zhang L."/>
            <person name="Liao Z."/>
            <person name="Wang S."/>
            <person name="Yan T."/>
            <person name="Shi P."/>
            <person name="Liu M."/>
            <person name="Fu X."/>
            <person name="Pan Q."/>
            <person name="Wang Y."/>
            <person name="Lv Z."/>
            <person name="Lu X."/>
            <person name="Zhang F."/>
            <person name="Jiang W."/>
            <person name="Ma Y."/>
            <person name="Chen M."/>
            <person name="Hao X."/>
            <person name="Li L."/>
            <person name="Tang Y."/>
            <person name="Lv G."/>
            <person name="Zhou Y."/>
            <person name="Sun X."/>
            <person name="Brodelius P.E."/>
            <person name="Rose J.K.C."/>
            <person name="Tang K."/>
        </authorList>
    </citation>
    <scope>NUCLEOTIDE SEQUENCE [LARGE SCALE GENOMIC DNA]</scope>
    <source>
        <strain evidence="7">cv. Huhao1</strain>
        <tissue evidence="6">Leaf</tissue>
    </source>
</reference>
<keyword evidence="2" id="KW-0505">Motor protein</keyword>
<evidence type="ECO:0000256" key="3">
    <source>
        <dbReference type="PROSITE-ProRule" id="PRU00283"/>
    </source>
</evidence>
<dbReference type="STRING" id="35608.A0A2U1P5S6"/>
<dbReference type="AlphaFoldDB" id="A0A2U1P5S6"/>
<dbReference type="PROSITE" id="PS50067">
    <property type="entry name" value="KINESIN_MOTOR_2"/>
    <property type="match status" value="1"/>
</dbReference>
<keyword evidence="7" id="KW-1185">Reference proteome</keyword>
<dbReference type="InterPro" id="IPR023410">
    <property type="entry name" value="14-3-3_domain"/>
</dbReference>
<accession>A0A2U1P5S6</accession>
<feature type="region of interest" description="Disordered" evidence="4">
    <location>
        <begin position="1"/>
        <end position="50"/>
    </location>
</feature>
<dbReference type="InterPro" id="IPR036961">
    <property type="entry name" value="Kinesin_motor_dom_sf"/>
</dbReference>
<dbReference type="Pfam" id="PF00244">
    <property type="entry name" value="14-3-3"/>
    <property type="match status" value="1"/>
</dbReference>
<sequence length="329" mass="37627">MSKKKKKVVNGPVVQAIEKTKTKTKTSKKNAKKQESSSDEDSPQLLRIRGRAEEEMGLEWMLRPKEEDVKQKSVPTSHLPEEPPARLRMMEVAPALEQLWKQKDERVKEFSDVKTQILKICGEIVGNSDRAGTQVVVDVSDLSLKKLDEFHEQLHELQKEKDDNRYNASRCAHLNLKRAKKARILVNKIPGGDCKTLIFVQISPSSADLRETVCSLNFASRVREMVESMKNVANLDVELFVEEQNLLLVGYKNVIGARRASWRIMSSIEQKEESKGNESYVNLIKGYHKKVEDDLYKICSDILDIIDKHLIPSSGKGEAIVFYYKMKRE</sequence>
<proteinExistence type="inferred from homology"/>
<dbReference type="Proteomes" id="UP000245207">
    <property type="component" value="Unassembled WGS sequence"/>
</dbReference>
<dbReference type="InterPro" id="IPR027417">
    <property type="entry name" value="P-loop_NTPase"/>
</dbReference>
<organism evidence="6 7">
    <name type="scientific">Artemisia annua</name>
    <name type="common">Sweet wormwood</name>
    <dbReference type="NCBI Taxonomy" id="35608"/>
    <lineage>
        <taxon>Eukaryota</taxon>
        <taxon>Viridiplantae</taxon>
        <taxon>Streptophyta</taxon>
        <taxon>Embryophyta</taxon>
        <taxon>Tracheophyta</taxon>
        <taxon>Spermatophyta</taxon>
        <taxon>Magnoliopsida</taxon>
        <taxon>eudicotyledons</taxon>
        <taxon>Gunneridae</taxon>
        <taxon>Pentapetalae</taxon>
        <taxon>asterids</taxon>
        <taxon>campanulids</taxon>
        <taxon>Asterales</taxon>
        <taxon>Asteraceae</taxon>
        <taxon>Asteroideae</taxon>
        <taxon>Anthemideae</taxon>
        <taxon>Artemisiinae</taxon>
        <taxon>Artemisia</taxon>
    </lineage>
</organism>
<comment type="similarity">
    <text evidence="3">Belongs to the TRAFAC class myosin-kinesin ATPase superfamily. Kinesin family.</text>
</comment>
<dbReference type="EMBL" id="PKPP01001633">
    <property type="protein sequence ID" value="PWA81098.1"/>
    <property type="molecule type" value="Genomic_DNA"/>
</dbReference>
<dbReference type="SMART" id="SM00101">
    <property type="entry name" value="14_3_3"/>
    <property type="match status" value="1"/>
</dbReference>
<dbReference type="InterPro" id="IPR036815">
    <property type="entry name" value="14-3-3_dom_sf"/>
</dbReference>
<gene>
    <name evidence="6" type="ORF">CTI12_AA189790</name>
</gene>
<dbReference type="InterPro" id="IPR000308">
    <property type="entry name" value="14-3-3"/>
</dbReference>
<comment type="caution">
    <text evidence="6">The sequence shown here is derived from an EMBL/GenBank/DDBJ whole genome shotgun (WGS) entry which is preliminary data.</text>
</comment>
<comment type="caution">
    <text evidence="3">Lacks conserved residue(s) required for the propagation of feature annotation.</text>
</comment>
<protein>
    <recommendedName>
        <fullName evidence="5">Kinesin motor domain-containing protein</fullName>
    </recommendedName>
</protein>
<dbReference type="Gene3D" id="1.20.190.20">
    <property type="entry name" value="14-3-3 domain"/>
    <property type="match status" value="1"/>
</dbReference>
<dbReference type="PRINTS" id="PR00305">
    <property type="entry name" value="1433ZETA"/>
</dbReference>
<dbReference type="GO" id="GO:0005524">
    <property type="term" value="F:ATP binding"/>
    <property type="evidence" value="ECO:0007669"/>
    <property type="project" value="InterPro"/>
</dbReference>
<evidence type="ECO:0000256" key="1">
    <source>
        <dbReference type="ARBA" id="ARBA00006141"/>
    </source>
</evidence>
<dbReference type="GO" id="GO:0008017">
    <property type="term" value="F:microtubule binding"/>
    <property type="evidence" value="ECO:0007669"/>
    <property type="project" value="InterPro"/>
</dbReference>
<dbReference type="InterPro" id="IPR001752">
    <property type="entry name" value="Kinesin_motor_dom"/>
</dbReference>
<evidence type="ECO:0000256" key="2">
    <source>
        <dbReference type="ARBA" id="ARBA00023175"/>
    </source>
</evidence>
<dbReference type="PANTHER" id="PTHR18860">
    <property type="entry name" value="14-3-3 PROTEIN"/>
    <property type="match status" value="1"/>
</dbReference>